<proteinExistence type="predicted"/>
<gene>
    <name evidence="2" type="ORF">ESP62_012105</name>
</gene>
<feature type="signal peptide" evidence="1">
    <location>
        <begin position="1"/>
        <end position="19"/>
    </location>
</feature>
<dbReference type="EMBL" id="SDPP02000003">
    <property type="protein sequence ID" value="KAA1376178.1"/>
    <property type="molecule type" value="Genomic_DNA"/>
</dbReference>
<reference evidence="2" key="1">
    <citation type="submission" date="2019-09" db="EMBL/GenBank/DDBJ databases">
        <authorList>
            <person name="Li J."/>
        </authorList>
    </citation>
    <scope>NUCLEOTIDE SEQUENCE [LARGE SCALE GENOMIC DNA]</scope>
    <source>
        <strain evidence="2">NRBC 14897</strain>
    </source>
</reference>
<dbReference type="OrthoDB" id="3748325at2"/>
<keyword evidence="1" id="KW-0732">Signal</keyword>
<evidence type="ECO:0000256" key="1">
    <source>
        <dbReference type="SAM" id="SignalP"/>
    </source>
</evidence>
<dbReference type="PROSITE" id="PS51257">
    <property type="entry name" value="PROKAR_LIPOPROTEIN"/>
    <property type="match status" value="1"/>
</dbReference>
<sequence>MNRIAVTLVTLAVSGSVLAGCGGDSPYCAAVKENQSTLGSFGKAATDAAFTKEARAVRAIAATKPENVVKDWTAIDRAMRGVQAAQKKTGLTFAELADPEKRAAADADDVETVDKAYSAFNDTVKQRTAVVKDVKTTCDITLK</sequence>
<evidence type="ECO:0000313" key="3">
    <source>
        <dbReference type="Proteomes" id="UP001515100"/>
    </source>
</evidence>
<accession>A0A641ALM9</accession>
<feature type="chain" id="PRO_5038962398" description="Lipoprotein" evidence="1">
    <location>
        <begin position="20"/>
        <end position="143"/>
    </location>
</feature>
<keyword evidence="3" id="KW-1185">Reference proteome</keyword>
<organism evidence="2 3">
    <name type="scientific">Aeromicrobium fastidiosum</name>
    <dbReference type="NCBI Taxonomy" id="52699"/>
    <lineage>
        <taxon>Bacteria</taxon>
        <taxon>Bacillati</taxon>
        <taxon>Actinomycetota</taxon>
        <taxon>Actinomycetes</taxon>
        <taxon>Propionibacteriales</taxon>
        <taxon>Nocardioidaceae</taxon>
        <taxon>Aeromicrobium</taxon>
    </lineage>
</organism>
<comment type="caution">
    <text evidence="2">The sequence shown here is derived from an EMBL/GenBank/DDBJ whole genome shotgun (WGS) entry which is preliminary data.</text>
</comment>
<dbReference type="RefSeq" id="WP_129183958.1">
    <property type="nucleotide sequence ID" value="NZ_JAGIOG010000001.1"/>
</dbReference>
<protein>
    <recommendedName>
        <fullName evidence="4">Lipoprotein</fullName>
    </recommendedName>
</protein>
<name>A0A641ALM9_9ACTN</name>
<evidence type="ECO:0000313" key="2">
    <source>
        <dbReference type="EMBL" id="KAA1376178.1"/>
    </source>
</evidence>
<dbReference type="AlphaFoldDB" id="A0A641ALM9"/>
<evidence type="ECO:0008006" key="4">
    <source>
        <dbReference type="Google" id="ProtNLM"/>
    </source>
</evidence>
<dbReference type="Proteomes" id="UP001515100">
    <property type="component" value="Unassembled WGS sequence"/>
</dbReference>